<protein>
    <submittedName>
        <fullName evidence="7">TetR/AcrR family transcriptional regulator</fullName>
    </submittedName>
</protein>
<evidence type="ECO:0000256" key="4">
    <source>
        <dbReference type="ARBA" id="ARBA00023163"/>
    </source>
</evidence>
<dbReference type="EMBL" id="JAPDOD010000001">
    <property type="protein sequence ID" value="MDA0159006.1"/>
    <property type="molecule type" value="Genomic_DNA"/>
</dbReference>
<evidence type="ECO:0000256" key="1">
    <source>
        <dbReference type="ARBA" id="ARBA00022491"/>
    </source>
</evidence>
<dbReference type="InterPro" id="IPR050109">
    <property type="entry name" value="HTH-type_TetR-like_transc_reg"/>
</dbReference>
<keyword evidence="8" id="KW-1185">Reference proteome</keyword>
<proteinExistence type="predicted"/>
<evidence type="ECO:0000259" key="6">
    <source>
        <dbReference type="PROSITE" id="PS50977"/>
    </source>
</evidence>
<dbReference type="Pfam" id="PF00440">
    <property type="entry name" value="TetR_N"/>
    <property type="match status" value="1"/>
</dbReference>
<dbReference type="PROSITE" id="PS50977">
    <property type="entry name" value="HTH_TETR_2"/>
    <property type="match status" value="1"/>
</dbReference>
<comment type="caution">
    <text evidence="7">The sequence shown here is derived from an EMBL/GenBank/DDBJ whole genome shotgun (WGS) entry which is preliminary data.</text>
</comment>
<keyword evidence="3 5" id="KW-0238">DNA-binding</keyword>
<dbReference type="PANTHER" id="PTHR30055:SF234">
    <property type="entry name" value="HTH-TYPE TRANSCRIPTIONAL REGULATOR BETI"/>
    <property type="match status" value="1"/>
</dbReference>
<reference evidence="7" key="1">
    <citation type="submission" date="2022-10" db="EMBL/GenBank/DDBJ databases">
        <title>The WGS of Solirubrobacter ginsenosidimutans DSM 21036.</title>
        <authorList>
            <person name="Jiang Z."/>
        </authorList>
    </citation>
    <scope>NUCLEOTIDE SEQUENCE</scope>
    <source>
        <strain evidence="7">DSM 21036</strain>
    </source>
</reference>
<organism evidence="7 8">
    <name type="scientific">Solirubrobacter ginsenosidimutans</name>
    <dbReference type="NCBI Taxonomy" id="490573"/>
    <lineage>
        <taxon>Bacteria</taxon>
        <taxon>Bacillati</taxon>
        <taxon>Actinomycetota</taxon>
        <taxon>Thermoleophilia</taxon>
        <taxon>Solirubrobacterales</taxon>
        <taxon>Solirubrobacteraceae</taxon>
        <taxon>Solirubrobacter</taxon>
    </lineage>
</organism>
<feature type="DNA-binding region" description="H-T-H motif" evidence="5">
    <location>
        <begin position="37"/>
        <end position="56"/>
    </location>
</feature>
<gene>
    <name evidence="7" type="ORF">OM076_01915</name>
</gene>
<keyword evidence="1" id="KW-0678">Repressor</keyword>
<evidence type="ECO:0000256" key="3">
    <source>
        <dbReference type="ARBA" id="ARBA00023125"/>
    </source>
</evidence>
<dbReference type="InterPro" id="IPR001647">
    <property type="entry name" value="HTH_TetR"/>
</dbReference>
<accession>A0A9X3MLZ4</accession>
<evidence type="ECO:0000256" key="5">
    <source>
        <dbReference type="PROSITE-ProRule" id="PRU00335"/>
    </source>
</evidence>
<feature type="domain" description="HTH tetR-type" evidence="6">
    <location>
        <begin position="14"/>
        <end position="74"/>
    </location>
</feature>
<keyword evidence="2" id="KW-0805">Transcription regulation</keyword>
<dbReference type="PANTHER" id="PTHR30055">
    <property type="entry name" value="HTH-TYPE TRANSCRIPTIONAL REGULATOR RUTR"/>
    <property type="match status" value="1"/>
</dbReference>
<sequence>MAATRPRTTTPEGREQRDRILRAALELFTAHGFRGASLDAVAAAVGISRQGVLHYFPSKTHLLLGVLDLRDELSAARAEERARAGNWDLAEGLLDVVSHNQREPDLTRLFTVLAAEGVAPEHPGHERFQERYRHVRTVLTQAAREAQESGRFRADIDPAIVATLLAAVMDGLQLQFLLDPEAVDMVEPLAQLLKLLGGEQ</sequence>
<evidence type="ECO:0000313" key="7">
    <source>
        <dbReference type="EMBL" id="MDA0159006.1"/>
    </source>
</evidence>
<dbReference type="InterPro" id="IPR009057">
    <property type="entry name" value="Homeodomain-like_sf"/>
</dbReference>
<dbReference type="SUPFAM" id="SSF48498">
    <property type="entry name" value="Tetracyclin repressor-like, C-terminal domain"/>
    <property type="match status" value="1"/>
</dbReference>
<dbReference type="GO" id="GO:0000976">
    <property type="term" value="F:transcription cis-regulatory region binding"/>
    <property type="evidence" value="ECO:0007669"/>
    <property type="project" value="TreeGrafter"/>
</dbReference>
<dbReference type="Gene3D" id="1.10.357.10">
    <property type="entry name" value="Tetracycline Repressor, domain 2"/>
    <property type="match status" value="1"/>
</dbReference>
<dbReference type="RefSeq" id="WP_270037659.1">
    <property type="nucleotide sequence ID" value="NZ_JAPDOD010000001.1"/>
</dbReference>
<dbReference type="SUPFAM" id="SSF46689">
    <property type="entry name" value="Homeodomain-like"/>
    <property type="match status" value="1"/>
</dbReference>
<name>A0A9X3MLZ4_9ACTN</name>
<dbReference type="GO" id="GO:0003700">
    <property type="term" value="F:DNA-binding transcription factor activity"/>
    <property type="evidence" value="ECO:0007669"/>
    <property type="project" value="TreeGrafter"/>
</dbReference>
<evidence type="ECO:0000256" key="2">
    <source>
        <dbReference type="ARBA" id="ARBA00023015"/>
    </source>
</evidence>
<dbReference type="Pfam" id="PF13977">
    <property type="entry name" value="TetR_C_6"/>
    <property type="match status" value="1"/>
</dbReference>
<dbReference type="InterPro" id="IPR039538">
    <property type="entry name" value="BetI_C"/>
</dbReference>
<evidence type="ECO:0000313" key="8">
    <source>
        <dbReference type="Proteomes" id="UP001149140"/>
    </source>
</evidence>
<keyword evidence="4" id="KW-0804">Transcription</keyword>
<dbReference type="InterPro" id="IPR036271">
    <property type="entry name" value="Tet_transcr_reg_TetR-rel_C_sf"/>
</dbReference>
<dbReference type="Proteomes" id="UP001149140">
    <property type="component" value="Unassembled WGS sequence"/>
</dbReference>
<dbReference type="PRINTS" id="PR00455">
    <property type="entry name" value="HTHTETR"/>
</dbReference>
<dbReference type="AlphaFoldDB" id="A0A9X3MLZ4"/>